<dbReference type="FunFam" id="2.60.40.420:FF:000093">
    <property type="entry name" value="Copper-containing nitrite reductase"/>
    <property type="match status" value="1"/>
</dbReference>
<dbReference type="EMBL" id="CP041242">
    <property type="protein sequence ID" value="QDH69635.1"/>
    <property type="molecule type" value="Genomic_DNA"/>
</dbReference>
<dbReference type="InterPro" id="IPR008972">
    <property type="entry name" value="Cupredoxin"/>
</dbReference>
<comment type="similarity">
    <text evidence="1 11">Belongs to the multicopper oxidase family.</text>
</comment>
<feature type="binding site" description="type 1 copper site" evidence="10">
    <location>
        <position position="119"/>
    </location>
    <ligand>
        <name>Cu cation</name>
        <dbReference type="ChEBI" id="CHEBI:23378"/>
        <label>1</label>
    </ligand>
</feature>
<organism evidence="14 15">
    <name type="scientific">Marilutibacter alkalisoli</name>
    <dbReference type="NCBI Taxonomy" id="2591633"/>
    <lineage>
        <taxon>Bacteria</taxon>
        <taxon>Pseudomonadati</taxon>
        <taxon>Pseudomonadota</taxon>
        <taxon>Gammaproteobacteria</taxon>
        <taxon>Lysobacterales</taxon>
        <taxon>Lysobacteraceae</taxon>
        <taxon>Marilutibacter</taxon>
    </lineage>
</organism>
<evidence type="ECO:0000256" key="10">
    <source>
        <dbReference type="PIRSR" id="PIRSR601287-1"/>
    </source>
</evidence>
<keyword evidence="5 10" id="KW-0479">Metal-binding</keyword>
<comment type="cofactor">
    <cofactor evidence="11">
        <name>Cu(2+)</name>
        <dbReference type="ChEBI" id="CHEBI:29036"/>
    </cofactor>
    <text evidence="11">Binds 1 Cu(+) ion.</text>
</comment>
<feature type="binding site" description="type 1 copper site" evidence="10">
    <location>
        <position position="159"/>
    </location>
    <ligand>
        <name>Cu cation</name>
        <dbReference type="ChEBI" id="CHEBI:23378"/>
        <label>1</label>
    </ligand>
</feature>
<evidence type="ECO:0000313" key="15">
    <source>
        <dbReference type="Proteomes" id="UP000317199"/>
    </source>
</evidence>
<keyword evidence="6" id="KW-0677">Repeat</keyword>
<dbReference type="PANTHER" id="PTHR11709:SF394">
    <property type="entry name" value="FI03373P-RELATED"/>
    <property type="match status" value="1"/>
</dbReference>
<sequence>MIIKTGNLLGHALALALGLAAPVAIAVAASGEAAIAAPAHTVRAELTAPPHVPPAIDRKEPARVIVELEVVEKEMQLADGVTYDFWTFGGSVPGSFIRVRQGDTVEFTLKNAHDSHMPHNIDLHAVTGTGGGAEATFTLPGHQTRFTFKAMNPGLYVYHCAMPPVGMHIANGMYGLILVEPPEGLPKVDREYYVMQGDFYTEGKYGDPGLQPFSLEKAIDEHPTYVVFNGSDGALTGDNALTASAGETVRLFVGNGGPNLVSSFHVIGEIFDKVYFEGGTKYQENVQTTLVPAGGSAIVEFKADVPGNLLLVDHSIFRTFHKGTLGVLTVDGEEDPSIYTGQQLSEEYPAPAESGHPQGGH</sequence>
<comment type="catalytic activity">
    <reaction evidence="9 11">
        <text>nitric oxide + Fe(III)-[cytochrome c] + H2O = Fe(II)-[cytochrome c] + nitrite + 2 H(+)</text>
        <dbReference type="Rhea" id="RHEA:15233"/>
        <dbReference type="Rhea" id="RHEA-COMP:10350"/>
        <dbReference type="Rhea" id="RHEA-COMP:14399"/>
        <dbReference type="ChEBI" id="CHEBI:15377"/>
        <dbReference type="ChEBI" id="CHEBI:15378"/>
        <dbReference type="ChEBI" id="CHEBI:16301"/>
        <dbReference type="ChEBI" id="CHEBI:16480"/>
        <dbReference type="ChEBI" id="CHEBI:29033"/>
        <dbReference type="ChEBI" id="CHEBI:29034"/>
        <dbReference type="EC" id="1.7.2.1"/>
    </reaction>
</comment>
<dbReference type="CDD" id="cd11020">
    <property type="entry name" value="CuRO_1_CuNIR"/>
    <property type="match status" value="1"/>
</dbReference>
<dbReference type="KEGG" id="lyj:FKV23_05670"/>
<dbReference type="InterPro" id="IPR045087">
    <property type="entry name" value="Cu-oxidase_fam"/>
</dbReference>
<dbReference type="Gene3D" id="2.60.40.420">
    <property type="entry name" value="Cupredoxins - blue copper proteins"/>
    <property type="match status" value="2"/>
</dbReference>
<evidence type="ECO:0000256" key="8">
    <source>
        <dbReference type="ARBA" id="ARBA00023008"/>
    </source>
</evidence>
<accession>A0A514BQP7</accession>
<evidence type="ECO:0000256" key="7">
    <source>
        <dbReference type="ARBA" id="ARBA00023002"/>
    </source>
</evidence>
<evidence type="ECO:0000256" key="11">
    <source>
        <dbReference type="RuleBase" id="RU365025"/>
    </source>
</evidence>
<protein>
    <recommendedName>
        <fullName evidence="4 11">Copper-containing nitrite reductase</fullName>
        <ecNumber evidence="3 11">1.7.2.1</ecNumber>
    </recommendedName>
</protein>
<dbReference type="SUPFAM" id="SSF49503">
    <property type="entry name" value="Cupredoxins"/>
    <property type="match status" value="2"/>
</dbReference>
<keyword evidence="15" id="KW-1185">Reference proteome</keyword>
<evidence type="ECO:0000256" key="1">
    <source>
        <dbReference type="ARBA" id="ARBA00010609"/>
    </source>
</evidence>
<dbReference type="InterPro" id="IPR011707">
    <property type="entry name" value="Cu-oxidase-like_N"/>
</dbReference>
<dbReference type="Pfam" id="PF07732">
    <property type="entry name" value="Cu-oxidase_3"/>
    <property type="match status" value="1"/>
</dbReference>
<dbReference type="GO" id="GO:0050421">
    <property type="term" value="F:nitrite reductase (NO-forming) activity"/>
    <property type="evidence" value="ECO:0007669"/>
    <property type="project" value="UniProtKB-EC"/>
</dbReference>
<evidence type="ECO:0000256" key="12">
    <source>
        <dbReference type="SAM" id="MobiDB-lite"/>
    </source>
</evidence>
<feature type="region of interest" description="Disordered" evidence="12">
    <location>
        <begin position="341"/>
        <end position="361"/>
    </location>
</feature>
<feature type="binding site" description="type 1 copper site" evidence="10">
    <location>
        <position position="314"/>
    </location>
    <ligand>
        <name>Cu cation</name>
        <dbReference type="ChEBI" id="CHEBI:23378"/>
        <label>1</label>
    </ligand>
</feature>
<dbReference type="RefSeq" id="WP_141622976.1">
    <property type="nucleotide sequence ID" value="NZ_CP041242.1"/>
</dbReference>
<dbReference type="NCBIfam" id="TIGR02376">
    <property type="entry name" value="Cu_nitrite_red"/>
    <property type="match status" value="1"/>
</dbReference>
<keyword evidence="7 11" id="KW-0560">Oxidoreductase</keyword>
<evidence type="ECO:0000256" key="2">
    <source>
        <dbReference type="ARBA" id="ARBA00011233"/>
    </source>
</evidence>
<dbReference type="PANTHER" id="PTHR11709">
    <property type="entry name" value="MULTI-COPPER OXIDASE"/>
    <property type="match status" value="1"/>
</dbReference>
<dbReference type="InterPro" id="IPR001287">
    <property type="entry name" value="NO2-reductase_Cu"/>
</dbReference>
<evidence type="ECO:0000256" key="5">
    <source>
        <dbReference type="ARBA" id="ARBA00022723"/>
    </source>
</evidence>
<evidence type="ECO:0000256" key="6">
    <source>
        <dbReference type="ARBA" id="ARBA00022737"/>
    </source>
</evidence>
<comment type="cofactor">
    <cofactor evidence="11">
        <name>Cu(+)</name>
        <dbReference type="ChEBI" id="CHEBI:49552"/>
    </cofactor>
    <text evidence="11">Binds 1 Cu(+) ion.</text>
</comment>
<keyword evidence="11" id="KW-0732">Signal</keyword>
<name>A0A514BQP7_9GAMM</name>
<feature type="binding site" description="type 1 copper site" evidence="10">
    <location>
        <position position="168"/>
    </location>
    <ligand>
        <name>Cu cation</name>
        <dbReference type="ChEBI" id="CHEBI:23378"/>
        <label>1</label>
    </ligand>
</feature>
<dbReference type="GO" id="GO:0005507">
    <property type="term" value="F:copper ion binding"/>
    <property type="evidence" value="ECO:0007669"/>
    <property type="project" value="InterPro"/>
</dbReference>
<dbReference type="OrthoDB" id="5290932at2"/>
<evidence type="ECO:0000313" key="14">
    <source>
        <dbReference type="EMBL" id="QDH69635.1"/>
    </source>
</evidence>
<feature type="domain" description="Plastocyanin-like" evidence="13">
    <location>
        <begin position="71"/>
        <end position="183"/>
    </location>
</feature>
<comment type="subunit">
    <text evidence="2 11">Homotrimer.</text>
</comment>
<proteinExistence type="inferred from homology"/>
<dbReference type="CDD" id="cd04208">
    <property type="entry name" value="CuRO_2_CuNIR"/>
    <property type="match status" value="1"/>
</dbReference>
<dbReference type="AlphaFoldDB" id="A0A514BQP7"/>
<feature type="binding site" description="type 2 copper site" evidence="10">
    <location>
        <position position="173"/>
    </location>
    <ligand>
        <name>Cu cation</name>
        <dbReference type="ChEBI" id="CHEBI:23378"/>
        <label>2</label>
    </ligand>
</feature>
<evidence type="ECO:0000256" key="9">
    <source>
        <dbReference type="ARBA" id="ARBA00049340"/>
    </source>
</evidence>
<feature type="binding site" description="type 1 copper site" evidence="10">
    <location>
        <position position="160"/>
    </location>
    <ligand>
        <name>Cu cation</name>
        <dbReference type="ChEBI" id="CHEBI:23378"/>
        <label>1</label>
    </ligand>
</feature>
<feature type="chain" id="PRO_5022262404" description="Copper-containing nitrite reductase" evidence="11">
    <location>
        <begin position="29"/>
        <end position="361"/>
    </location>
</feature>
<dbReference type="Proteomes" id="UP000317199">
    <property type="component" value="Chromosome"/>
</dbReference>
<evidence type="ECO:0000259" key="13">
    <source>
        <dbReference type="Pfam" id="PF07732"/>
    </source>
</evidence>
<feature type="signal peptide" evidence="11">
    <location>
        <begin position="1"/>
        <end position="28"/>
    </location>
</feature>
<keyword evidence="8 10" id="KW-0186">Copper</keyword>
<reference evidence="14 15" key="1">
    <citation type="submission" date="2019-06" db="EMBL/GenBank/DDBJ databases">
        <title>Lysobacter alkalisoli sp. nov. isolated from saline-alkali soil.</title>
        <authorList>
            <person name="Sun J.-Q."/>
            <person name="Xu L."/>
        </authorList>
    </citation>
    <scope>NUCLEOTIDE SEQUENCE [LARGE SCALE GENOMIC DNA]</scope>
    <source>
        <strain evidence="14 15">SJ-36</strain>
    </source>
</reference>
<dbReference type="EC" id="1.7.2.1" evidence="3 11"/>
<dbReference type="PRINTS" id="PR00695">
    <property type="entry name" value="CUNO2RDTASE"/>
</dbReference>
<evidence type="ECO:0000256" key="4">
    <source>
        <dbReference type="ARBA" id="ARBA00017290"/>
    </source>
</evidence>
<gene>
    <name evidence="14" type="primary">nirK</name>
    <name evidence="14" type="ORF">FKV23_05670</name>
</gene>
<evidence type="ECO:0000256" key="3">
    <source>
        <dbReference type="ARBA" id="ARBA00011882"/>
    </source>
</evidence>
<feature type="binding site" description="type 1 copper site" evidence="10">
    <location>
        <position position="124"/>
    </location>
    <ligand>
        <name>Cu cation</name>
        <dbReference type="ChEBI" id="CHEBI:23378"/>
        <label>1</label>
    </ligand>
</feature>